<evidence type="ECO:0000313" key="2">
    <source>
        <dbReference type="Proteomes" id="UP000652567"/>
    </source>
</evidence>
<dbReference type="AlphaFoldDB" id="A0A928V8H0"/>
<dbReference type="PROSITE" id="PS51318">
    <property type="entry name" value="TAT"/>
    <property type="match status" value="1"/>
</dbReference>
<dbReference type="InterPro" id="IPR006311">
    <property type="entry name" value="TAT_signal"/>
</dbReference>
<dbReference type="EMBL" id="PRDL01000001">
    <property type="protein sequence ID" value="MBE8718434.1"/>
    <property type="molecule type" value="Genomic_DNA"/>
</dbReference>
<sequence length="244" mass="26905">MSSDNDKSVARRNFLRTSLSLIPAVTLSGSVLATGDTDAKRNPSSETPADARPYQPTFFKPLEWAFLLAACDRLIPADDIGPGALESGVPEFIDRHMQTPYASGDIWYRQGPFIDSLSEFGYQGRLALREIIQIGIAAIEKYCLAEFSGKRFSDLTAEQQTDILKAAEGGKLELEDISAKLFFSQLLAETRNGYFSDPLHGGNKNMGAWKMIGYPGMRADYLDWVGVRDRAYPLPPVDLSGKRG</sequence>
<dbReference type="Pfam" id="PF13618">
    <property type="entry name" value="Gluconate_2-dh3"/>
    <property type="match status" value="1"/>
</dbReference>
<accession>A0A928V8H0</accession>
<gene>
    <name evidence="1" type="ORF">C4F51_14660</name>
</gene>
<evidence type="ECO:0000313" key="1">
    <source>
        <dbReference type="EMBL" id="MBE8718434.1"/>
    </source>
</evidence>
<protein>
    <submittedName>
        <fullName evidence="1">Gluconate 2-dehydrogenase subunit 3 family protein</fullName>
    </submittedName>
</protein>
<dbReference type="Proteomes" id="UP000652567">
    <property type="component" value="Unassembled WGS sequence"/>
</dbReference>
<organism evidence="1 2">
    <name type="scientific">Cellvibrio polysaccharolyticus</name>
    <dbReference type="NCBI Taxonomy" id="2082724"/>
    <lineage>
        <taxon>Bacteria</taxon>
        <taxon>Pseudomonadati</taxon>
        <taxon>Pseudomonadota</taxon>
        <taxon>Gammaproteobacteria</taxon>
        <taxon>Cellvibrionales</taxon>
        <taxon>Cellvibrionaceae</taxon>
        <taxon>Cellvibrio</taxon>
    </lineage>
</organism>
<proteinExistence type="predicted"/>
<dbReference type="InterPro" id="IPR027056">
    <property type="entry name" value="Gluconate_2DH_su3"/>
</dbReference>
<keyword evidence="2" id="KW-1185">Reference proteome</keyword>
<reference evidence="1" key="1">
    <citation type="submission" date="2018-07" db="EMBL/GenBank/DDBJ databases">
        <title>Genome assembly of strain Ka43.</title>
        <authorList>
            <person name="Kukolya J."/>
            <person name="Nagy I."/>
            <person name="Horvath B."/>
            <person name="Toth A."/>
        </authorList>
    </citation>
    <scope>NUCLEOTIDE SEQUENCE</scope>
    <source>
        <strain evidence="1">KB43</strain>
    </source>
</reference>
<name>A0A928V8H0_9GAMM</name>
<comment type="caution">
    <text evidence="1">The sequence shown here is derived from an EMBL/GenBank/DDBJ whole genome shotgun (WGS) entry which is preliminary data.</text>
</comment>